<comment type="caution">
    <text evidence="6">The sequence shown here is derived from an EMBL/GenBank/DDBJ whole genome shotgun (WGS) entry which is preliminary data.</text>
</comment>
<dbReference type="EMBL" id="CATOUU010000848">
    <property type="protein sequence ID" value="CAI9954373.1"/>
    <property type="molecule type" value="Genomic_DNA"/>
</dbReference>
<dbReference type="AlphaFoldDB" id="A0AA86V100"/>
<dbReference type="InterPro" id="IPR015340">
    <property type="entry name" value="A_amylase_C_dom"/>
</dbReference>
<protein>
    <submittedName>
        <fullName evidence="6">Alpha amylase</fullName>
    </submittedName>
    <submittedName>
        <fullName evidence="7">Alpha_amylase</fullName>
    </submittedName>
</protein>
<dbReference type="EMBL" id="CAXDID020000178">
    <property type="protein sequence ID" value="CAL6049256.1"/>
    <property type="molecule type" value="Genomic_DNA"/>
</dbReference>
<dbReference type="Pfam" id="PF09260">
    <property type="entry name" value="A_amylase_dom_C"/>
    <property type="match status" value="1"/>
</dbReference>
<dbReference type="GO" id="GO:0004556">
    <property type="term" value="F:alpha-amylase activity"/>
    <property type="evidence" value="ECO:0007669"/>
    <property type="project" value="InterPro"/>
</dbReference>
<organism evidence="6">
    <name type="scientific">Hexamita inflata</name>
    <dbReference type="NCBI Taxonomy" id="28002"/>
    <lineage>
        <taxon>Eukaryota</taxon>
        <taxon>Metamonada</taxon>
        <taxon>Diplomonadida</taxon>
        <taxon>Hexamitidae</taxon>
        <taxon>Hexamitinae</taxon>
        <taxon>Hexamita</taxon>
    </lineage>
</organism>
<evidence type="ECO:0000259" key="5">
    <source>
        <dbReference type="Pfam" id="PF09260"/>
    </source>
</evidence>
<keyword evidence="8" id="KW-1185">Reference proteome</keyword>
<dbReference type="Proteomes" id="UP001642409">
    <property type="component" value="Unassembled WGS sequence"/>
</dbReference>
<feature type="domain" description="Alpha-amylase" evidence="5">
    <location>
        <begin position="128"/>
        <end position="196"/>
    </location>
</feature>
<dbReference type="InterPro" id="IPR017853">
    <property type="entry name" value="GH"/>
</dbReference>
<evidence type="ECO:0000313" key="6">
    <source>
        <dbReference type="EMBL" id="CAI9954373.1"/>
    </source>
</evidence>
<keyword evidence="2" id="KW-0378">Hydrolase</keyword>
<gene>
    <name evidence="6" type="ORF">HINF_LOCUS42018</name>
    <name evidence="7" type="ORF">HINF_LOCUS43110</name>
</gene>
<name>A0AA86V100_9EUKA</name>
<dbReference type="InterPro" id="IPR013780">
    <property type="entry name" value="Glyco_hydro_b"/>
</dbReference>
<dbReference type="SUPFAM" id="SSF51445">
    <property type="entry name" value="(Trans)glycosidases"/>
    <property type="match status" value="1"/>
</dbReference>
<keyword evidence="1" id="KW-0479">Metal-binding</keyword>
<reference evidence="7 8" key="2">
    <citation type="submission" date="2024-07" db="EMBL/GenBank/DDBJ databases">
        <authorList>
            <person name="Akdeniz Z."/>
        </authorList>
    </citation>
    <scope>NUCLEOTIDE SEQUENCE [LARGE SCALE GENOMIC DNA]</scope>
</reference>
<reference evidence="6" key="1">
    <citation type="submission" date="2023-06" db="EMBL/GenBank/DDBJ databases">
        <authorList>
            <person name="Kurt Z."/>
        </authorList>
    </citation>
    <scope>NUCLEOTIDE SEQUENCE</scope>
</reference>
<evidence type="ECO:0000256" key="3">
    <source>
        <dbReference type="ARBA" id="ARBA00023277"/>
    </source>
</evidence>
<evidence type="ECO:0000256" key="4">
    <source>
        <dbReference type="ARBA" id="ARBA00023295"/>
    </source>
</evidence>
<evidence type="ECO:0000256" key="1">
    <source>
        <dbReference type="ARBA" id="ARBA00022723"/>
    </source>
</evidence>
<dbReference type="GO" id="GO:0016052">
    <property type="term" value="P:carbohydrate catabolic process"/>
    <property type="evidence" value="ECO:0007669"/>
    <property type="project" value="InterPro"/>
</dbReference>
<proteinExistence type="predicted"/>
<dbReference type="Gene3D" id="2.60.40.1180">
    <property type="entry name" value="Golgi alpha-mannosidase II"/>
    <property type="match status" value="1"/>
</dbReference>
<evidence type="ECO:0000313" key="8">
    <source>
        <dbReference type="Proteomes" id="UP001642409"/>
    </source>
</evidence>
<sequence length="197" mass="22681">MALYVLQKPGRGIWPKLADMGVFIDNDRSQSAIYISNGDLAMLMNLIALQHSWIGVPFLTYGTEQITTNGPKYIFDIQPLWQKQQPYSQTSEYYLMIQKINQIRDKIKIEQLNQIELEVEDTFYAYARGNQMLVALTNVGDWSKQTYHYKVQNSTFEANARICDILNGECTNVNADRSVDVYLAGGYPRIFVKEDMI</sequence>
<keyword evidence="3" id="KW-0119">Carbohydrate metabolism</keyword>
<accession>A0AA86V100</accession>
<dbReference type="GO" id="GO:0005509">
    <property type="term" value="F:calcium ion binding"/>
    <property type="evidence" value="ECO:0007669"/>
    <property type="project" value="InterPro"/>
</dbReference>
<keyword evidence="4" id="KW-0326">Glycosidase</keyword>
<evidence type="ECO:0000256" key="2">
    <source>
        <dbReference type="ARBA" id="ARBA00022801"/>
    </source>
</evidence>
<dbReference type="Gene3D" id="3.20.20.80">
    <property type="entry name" value="Glycosidases"/>
    <property type="match status" value="1"/>
</dbReference>
<evidence type="ECO:0000313" key="7">
    <source>
        <dbReference type="EMBL" id="CAL6049256.1"/>
    </source>
</evidence>
<dbReference type="SUPFAM" id="SSF51011">
    <property type="entry name" value="Glycosyl hydrolase domain"/>
    <property type="match status" value="1"/>
</dbReference>